<feature type="region of interest" description="Disordered" evidence="1">
    <location>
        <begin position="24"/>
        <end position="43"/>
    </location>
</feature>
<keyword evidence="3" id="KW-1185">Reference proteome</keyword>
<dbReference type="AlphaFoldDB" id="A0AAG5CXU6"/>
<evidence type="ECO:0000256" key="1">
    <source>
        <dbReference type="SAM" id="MobiDB-lite"/>
    </source>
</evidence>
<evidence type="ECO:0000313" key="2">
    <source>
        <dbReference type="EnsemblMetazoa" id="ENSAATROPP003620"/>
    </source>
</evidence>
<proteinExistence type="predicted"/>
<name>A0AAG5CXU6_ANOAO</name>
<accession>A0AAG5CXU6</accession>
<reference evidence="2" key="1">
    <citation type="submission" date="2024-04" db="UniProtKB">
        <authorList>
            <consortium name="EnsemblMetazoa"/>
        </authorList>
    </citation>
    <scope>IDENTIFICATION</scope>
    <source>
        <strain evidence="2">EBRO</strain>
    </source>
</reference>
<protein>
    <submittedName>
        <fullName evidence="2">Uncharacterized protein</fullName>
    </submittedName>
</protein>
<dbReference type="EnsemblMetazoa" id="ENSAATROPT003772">
    <property type="protein sequence ID" value="ENSAATROPP003620"/>
    <property type="gene ID" value="ENSAATROPG002983"/>
</dbReference>
<evidence type="ECO:0000313" key="3">
    <source>
        <dbReference type="Proteomes" id="UP000075880"/>
    </source>
</evidence>
<dbReference type="Proteomes" id="UP000075880">
    <property type="component" value="Unassembled WGS sequence"/>
</dbReference>
<sequence length="66" mass="7313">VDHRLQLDVPIVAQGCRRFYKIDLPKRSSPSSSSSSLALLHQDVGKEQQVGAVSSSGRVRKRPRDI</sequence>
<organism evidence="2 3">
    <name type="scientific">Anopheles atroparvus</name>
    <name type="common">European mosquito</name>
    <dbReference type="NCBI Taxonomy" id="41427"/>
    <lineage>
        <taxon>Eukaryota</taxon>
        <taxon>Metazoa</taxon>
        <taxon>Ecdysozoa</taxon>
        <taxon>Arthropoda</taxon>
        <taxon>Hexapoda</taxon>
        <taxon>Insecta</taxon>
        <taxon>Pterygota</taxon>
        <taxon>Neoptera</taxon>
        <taxon>Endopterygota</taxon>
        <taxon>Diptera</taxon>
        <taxon>Nematocera</taxon>
        <taxon>Culicoidea</taxon>
        <taxon>Culicidae</taxon>
        <taxon>Anophelinae</taxon>
        <taxon>Anopheles</taxon>
    </lineage>
</organism>